<dbReference type="InterPro" id="IPR050599">
    <property type="entry name" value="VDCC_alpha-1_subunit"/>
</dbReference>
<dbReference type="SUPFAM" id="SSF81324">
    <property type="entry name" value="Voltage-gated potassium channels"/>
    <property type="match status" value="1"/>
</dbReference>
<feature type="transmembrane region" description="Helical" evidence="13">
    <location>
        <begin position="107"/>
        <end position="127"/>
    </location>
</feature>
<evidence type="ECO:0000256" key="11">
    <source>
        <dbReference type="ARBA" id="ARBA00023303"/>
    </source>
</evidence>
<dbReference type="AlphaFoldDB" id="A0A3B5M6E7"/>
<protein>
    <recommendedName>
        <fullName evidence="14">Ion transport domain-containing protein</fullName>
    </recommendedName>
</protein>
<dbReference type="PANTHER" id="PTHR45628:SF2">
    <property type="entry name" value="VOLTAGE-DEPENDENT L-TYPE CALCIUM CHANNEL SUBUNIT ALPHA-1F"/>
    <property type="match status" value="1"/>
</dbReference>
<comment type="subcellular location">
    <subcellularLocation>
        <location evidence="1">Membrane</location>
        <topology evidence="1">Multi-pass membrane protein</topology>
    </subcellularLocation>
</comment>
<keyword evidence="11" id="KW-0407">Ion channel</keyword>
<proteinExistence type="predicted"/>
<keyword evidence="7" id="KW-0851">Voltage-gated channel</keyword>
<keyword evidence="10 13" id="KW-0472">Membrane</keyword>
<dbReference type="InterPro" id="IPR005821">
    <property type="entry name" value="Ion_trans_dom"/>
</dbReference>
<keyword evidence="16" id="KW-1185">Reference proteome</keyword>
<dbReference type="GO" id="GO:0005891">
    <property type="term" value="C:voltage-gated calcium channel complex"/>
    <property type="evidence" value="ECO:0007669"/>
    <property type="project" value="TreeGrafter"/>
</dbReference>
<evidence type="ECO:0000259" key="14">
    <source>
        <dbReference type="Pfam" id="PF00520"/>
    </source>
</evidence>
<reference evidence="15" key="1">
    <citation type="submission" date="2025-08" db="UniProtKB">
        <authorList>
            <consortium name="Ensembl"/>
        </authorList>
    </citation>
    <scope>IDENTIFICATION</scope>
</reference>
<feature type="domain" description="Ion transport" evidence="14">
    <location>
        <begin position="68"/>
        <end position="155"/>
    </location>
</feature>
<dbReference type="Pfam" id="PF00520">
    <property type="entry name" value="Ion_trans"/>
    <property type="match status" value="1"/>
</dbReference>
<dbReference type="STRING" id="32473.ENSXCOP00000019037"/>
<name>A0A3B5M6E7_9TELE</name>
<evidence type="ECO:0000256" key="7">
    <source>
        <dbReference type="ARBA" id="ARBA00022882"/>
    </source>
</evidence>
<feature type="transmembrane region" description="Helical" evidence="13">
    <location>
        <begin position="69"/>
        <end position="87"/>
    </location>
</feature>
<dbReference type="Proteomes" id="UP000261380">
    <property type="component" value="Unplaced"/>
</dbReference>
<evidence type="ECO:0000256" key="6">
    <source>
        <dbReference type="ARBA" id="ARBA00022837"/>
    </source>
</evidence>
<evidence type="ECO:0000256" key="4">
    <source>
        <dbReference type="ARBA" id="ARBA00022673"/>
    </source>
</evidence>
<evidence type="ECO:0000256" key="9">
    <source>
        <dbReference type="ARBA" id="ARBA00023065"/>
    </source>
</evidence>
<keyword evidence="2" id="KW-0813">Transport</keyword>
<reference evidence="15" key="2">
    <citation type="submission" date="2025-09" db="UniProtKB">
        <authorList>
            <consortium name="Ensembl"/>
        </authorList>
    </citation>
    <scope>IDENTIFICATION</scope>
</reference>
<dbReference type="InterPro" id="IPR027359">
    <property type="entry name" value="Volt_channel_dom_sf"/>
</dbReference>
<evidence type="ECO:0000256" key="13">
    <source>
        <dbReference type="SAM" id="Phobius"/>
    </source>
</evidence>
<evidence type="ECO:0000256" key="2">
    <source>
        <dbReference type="ARBA" id="ARBA00022448"/>
    </source>
</evidence>
<feature type="region of interest" description="Disordered" evidence="12">
    <location>
        <begin position="1"/>
        <end position="24"/>
    </location>
</feature>
<keyword evidence="4" id="KW-0107">Calcium channel</keyword>
<keyword evidence="5 13" id="KW-0812">Transmembrane</keyword>
<evidence type="ECO:0000256" key="8">
    <source>
        <dbReference type="ARBA" id="ARBA00022989"/>
    </source>
</evidence>
<evidence type="ECO:0000256" key="3">
    <source>
        <dbReference type="ARBA" id="ARBA00022568"/>
    </source>
</evidence>
<keyword evidence="9" id="KW-0406">Ion transport</keyword>
<evidence type="ECO:0000256" key="1">
    <source>
        <dbReference type="ARBA" id="ARBA00004141"/>
    </source>
</evidence>
<keyword evidence="6" id="KW-0106">Calcium</keyword>
<dbReference type="Ensembl" id="ENSXCOT00000019274.1">
    <property type="protein sequence ID" value="ENSXCOP00000019037.1"/>
    <property type="gene ID" value="ENSXCOG00000014309.1"/>
</dbReference>
<feature type="transmembrane region" description="Helical" evidence="13">
    <location>
        <begin position="139"/>
        <end position="156"/>
    </location>
</feature>
<dbReference type="GO" id="GO:0008331">
    <property type="term" value="F:high voltage-gated calcium channel activity"/>
    <property type="evidence" value="ECO:0007669"/>
    <property type="project" value="TreeGrafter"/>
</dbReference>
<dbReference type="PANTHER" id="PTHR45628">
    <property type="entry name" value="VOLTAGE-DEPENDENT CALCIUM CHANNEL TYPE A SUBUNIT ALPHA-1"/>
    <property type="match status" value="1"/>
</dbReference>
<keyword evidence="3" id="KW-0109">Calcium transport</keyword>
<dbReference type="GO" id="GO:0098703">
    <property type="term" value="P:calcium ion import across plasma membrane"/>
    <property type="evidence" value="ECO:0007669"/>
    <property type="project" value="TreeGrafter"/>
</dbReference>
<dbReference type="Gene3D" id="1.20.120.350">
    <property type="entry name" value="Voltage-gated potassium channels. Chain C"/>
    <property type="match status" value="1"/>
</dbReference>
<dbReference type="GeneTree" id="ENSGT00940000166169"/>
<organism evidence="15 16">
    <name type="scientific">Xiphophorus couchianus</name>
    <name type="common">Monterrey platyfish</name>
    <dbReference type="NCBI Taxonomy" id="32473"/>
    <lineage>
        <taxon>Eukaryota</taxon>
        <taxon>Metazoa</taxon>
        <taxon>Chordata</taxon>
        <taxon>Craniata</taxon>
        <taxon>Vertebrata</taxon>
        <taxon>Euteleostomi</taxon>
        <taxon>Actinopterygii</taxon>
        <taxon>Neopterygii</taxon>
        <taxon>Teleostei</taxon>
        <taxon>Neoteleostei</taxon>
        <taxon>Acanthomorphata</taxon>
        <taxon>Ovalentaria</taxon>
        <taxon>Atherinomorphae</taxon>
        <taxon>Cyprinodontiformes</taxon>
        <taxon>Poeciliidae</taxon>
        <taxon>Poeciliinae</taxon>
        <taxon>Xiphophorus</taxon>
    </lineage>
</organism>
<accession>A0A3B5M6E7</accession>
<evidence type="ECO:0000256" key="10">
    <source>
        <dbReference type="ARBA" id="ARBA00023136"/>
    </source>
</evidence>
<evidence type="ECO:0000313" key="16">
    <source>
        <dbReference type="Proteomes" id="UP000261380"/>
    </source>
</evidence>
<evidence type="ECO:0000256" key="5">
    <source>
        <dbReference type="ARBA" id="ARBA00022692"/>
    </source>
</evidence>
<evidence type="ECO:0000256" key="12">
    <source>
        <dbReference type="SAM" id="MobiDB-lite"/>
    </source>
</evidence>
<sequence>PVGDVGKSDTLGSTGSARKRGGGAKKAMQANKSALRAPRALCCLTLSNPIRMAALALVEWKYPLFPPPFDIFILLAIFANCVAMGVTKPYPDDDSNHTNHQLEQVEYVFLVIFTIETFTKILAYGLVMHPSAYIRSGWNLLDFIIVIVGYLKIYHWKLSLVNKTYGATLMPSSVQVVQCPPCCRKTRRIIRN</sequence>
<keyword evidence="8 13" id="KW-1133">Transmembrane helix</keyword>
<evidence type="ECO:0000313" key="15">
    <source>
        <dbReference type="Ensembl" id="ENSXCOP00000019037.1"/>
    </source>
</evidence>